<dbReference type="Gene3D" id="1.10.10.10">
    <property type="entry name" value="Winged helix-like DNA-binding domain superfamily/Winged helix DNA-binding domain"/>
    <property type="match status" value="1"/>
</dbReference>
<dbReference type="InterPro" id="IPR001387">
    <property type="entry name" value="Cro/C1-type_HTH"/>
</dbReference>
<dbReference type="PANTHER" id="PTHR47691">
    <property type="entry name" value="REGULATOR-RELATED"/>
    <property type="match status" value="1"/>
</dbReference>
<dbReference type="Pfam" id="PF00931">
    <property type="entry name" value="NB-ARC"/>
    <property type="match status" value="1"/>
</dbReference>
<dbReference type="SUPFAM" id="SSF52540">
    <property type="entry name" value="P-loop containing nucleoside triphosphate hydrolases"/>
    <property type="match status" value="1"/>
</dbReference>
<dbReference type="SMART" id="SM00530">
    <property type="entry name" value="HTH_XRE"/>
    <property type="match status" value="1"/>
</dbReference>
<dbReference type="EMBL" id="FOFV01000027">
    <property type="protein sequence ID" value="SES41022.1"/>
    <property type="molecule type" value="Genomic_DNA"/>
</dbReference>
<dbReference type="InterPro" id="IPR002182">
    <property type="entry name" value="NB-ARC"/>
</dbReference>
<accession>A0A1H9X4D9</accession>
<dbReference type="PRINTS" id="PR00364">
    <property type="entry name" value="DISEASERSIST"/>
</dbReference>
<dbReference type="STRING" id="65499.SAMN04488000_12764"/>
<feature type="domain" description="HTH cro/C1-type" evidence="1">
    <location>
        <begin position="6"/>
        <end position="61"/>
    </location>
</feature>
<dbReference type="AlphaFoldDB" id="A0A1H9X4D9"/>
<dbReference type="Pfam" id="PF13560">
    <property type="entry name" value="HTH_31"/>
    <property type="match status" value="1"/>
</dbReference>
<name>A0A1H9X4D9_9PSEU</name>
<dbReference type="PANTHER" id="PTHR47691:SF3">
    <property type="entry name" value="HTH-TYPE TRANSCRIPTIONAL REGULATOR RV0890C-RELATED"/>
    <property type="match status" value="1"/>
</dbReference>
<sequence>MFGSVLRARRRRAGLTQEALAERSGLGVRTIRKLENGLIRRPRHDTVRLLADGLNLTGEDRDAFVESALAEDDADVVARRPPPVFSLPSDTADFTGMDEQIAVMEARLAERQAAGTAVPVVALAGAAGMGKTTVAVHVAHRLRRIYPDGGMFINLRGTQANPVPPDEALGRLLHALNESAAASARSLDEKVERYRLTLAARRVLVVLDDAGGLEQVAPLLPGHPGCGVIITSRAPVAGLPGVITLDVQAMSESHALGLLRHIIGDTRLSQDPGAAETLVRLCDRVPLAVRIAGARLANRPQWPVATLVGRMRDERRRLDELRLGEFGVRSSLAVSYHGLDETGKRAFRLLGFLDPSDFAASTAAALLAVPVAAAEDVLDRLADARLVEYISKTGGRIRYRMHDLVRIYARECAEAEESAEDRTTAVARAITQALRAVEAVAEHLPVAVRRLYQPDLDPSWLAVDGGYGPELLDEEPMLVAMVERASALGLDRLACALAEALVFAVFGTYNRFDGWDRTHAAACAAADAAGNDSGRAALECGLGQLRYTEDRFAEAKHHFQLAIDRFRAGGNPHGEAVATNGIGTAHRELGEHDLALLYHERAREALSALGDWHGVAHALYGIGHAHRELGHDELAAHHLEEAARQYRRIGHHRGEAIAIRGIGLIHRARDEHEPAEQFCERAHRIIETTGDRHLRCYTSQALAKVWIRRGATDRARPVLLNSLRVCREHQDRLGVALVLRTIGELHLAEGDAESALHWLAQAMTIWRHLHLRLWQARTLRDIGAAHAVASDCTRAHQHWAEAMTIFRAHRTREAGELDTWRRSWGCHCDPDVLVER</sequence>
<dbReference type="InterPro" id="IPR019734">
    <property type="entry name" value="TPR_rpt"/>
</dbReference>
<dbReference type="SMART" id="SM00028">
    <property type="entry name" value="TPR"/>
    <property type="match status" value="6"/>
</dbReference>
<protein>
    <submittedName>
        <fullName evidence="2">Transcriptional regulator, contains XRE-family HTH domain</fullName>
    </submittedName>
</protein>
<reference evidence="3" key="1">
    <citation type="submission" date="2016-10" db="EMBL/GenBank/DDBJ databases">
        <authorList>
            <person name="Varghese N."/>
            <person name="Submissions S."/>
        </authorList>
    </citation>
    <scope>NUCLEOTIDE SEQUENCE [LARGE SCALE GENOMIC DNA]</scope>
    <source>
        <strain evidence="3">DSM 44437</strain>
    </source>
</reference>
<dbReference type="GO" id="GO:0043531">
    <property type="term" value="F:ADP binding"/>
    <property type="evidence" value="ECO:0007669"/>
    <property type="project" value="InterPro"/>
</dbReference>
<evidence type="ECO:0000259" key="1">
    <source>
        <dbReference type="PROSITE" id="PS50943"/>
    </source>
</evidence>
<dbReference type="CDD" id="cd00093">
    <property type="entry name" value="HTH_XRE"/>
    <property type="match status" value="1"/>
</dbReference>
<gene>
    <name evidence="2" type="ORF">SAMN04488000_12764</name>
</gene>
<dbReference type="InterPro" id="IPR036388">
    <property type="entry name" value="WH-like_DNA-bd_sf"/>
</dbReference>
<evidence type="ECO:0000313" key="3">
    <source>
        <dbReference type="Proteomes" id="UP000199503"/>
    </source>
</evidence>
<dbReference type="SUPFAM" id="SSF47413">
    <property type="entry name" value="lambda repressor-like DNA-binding domains"/>
    <property type="match status" value="1"/>
</dbReference>
<keyword evidence="3" id="KW-1185">Reference proteome</keyword>
<dbReference type="OrthoDB" id="3587032at2"/>
<dbReference type="InterPro" id="IPR010982">
    <property type="entry name" value="Lambda_DNA-bd_dom_sf"/>
</dbReference>
<dbReference type="PROSITE" id="PS50943">
    <property type="entry name" value="HTH_CROC1"/>
    <property type="match status" value="1"/>
</dbReference>
<dbReference type="SMART" id="SM00382">
    <property type="entry name" value="AAA"/>
    <property type="match status" value="1"/>
</dbReference>
<dbReference type="RefSeq" id="WP_089926986.1">
    <property type="nucleotide sequence ID" value="NZ_FOFV01000027.1"/>
</dbReference>
<dbReference type="Gene3D" id="1.10.260.40">
    <property type="entry name" value="lambda repressor-like DNA-binding domains"/>
    <property type="match status" value="1"/>
</dbReference>
<evidence type="ECO:0000313" key="2">
    <source>
        <dbReference type="EMBL" id="SES41022.1"/>
    </source>
</evidence>
<dbReference type="InterPro" id="IPR003593">
    <property type="entry name" value="AAA+_ATPase"/>
</dbReference>
<dbReference type="Gene3D" id="3.40.50.300">
    <property type="entry name" value="P-loop containing nucleotide triphosphate hydrolases"/>
    <property type="match status" value="1"/>
</dbReference>
<dbReference type="SUPFAM" id="SSF48452">
    <property type="entry name" value="TPR-like"/>
    <property type="match status" value="2"/>
</dbReference>
<dbReference type="InterPro" id="IPR027417">
    <property type="entry name" value="P-loop_NTPase"/>
</dbReference>
<dbReference type="InterPro" id="IPR011990">
    <property type="entry name" value="TPR-like_helical_dom_sf"/>
</dbReference>
<dbReference type="Pfam" id="PF13424">
    <property type="entry name" value="TPR_12"/>
    <property type="match status" value="1"/>
</dbReference>
<dbReference type="Gene3D" id="1.25.40.10">
    <property type="entry name" value="Tetratricopeptide repeat domain"/>
    <property type="match status" value="2"/>
</dbReference>
<proteinExistence type="predicted"/>
<organism evidence="2 3">
    <name type="scientific">Lentzea albida</name>
    <dbReference type="NCBI Taxonomy" id="65499"/>
    <lineage>
        <taxon>Bacteria</taxon>
        <taxon>Bacillati</taxon>
        <taxon>Actinomycetota</taxon>
        <taxon>Actinomycetes</taxon>
        <taxon>Pseudonocardiales</taxon>
        <taxon>Pseudonocardiaceae</taxon>
        <taxon>Lentzea</taxon>
    </lineage>
</organism>
<dbReference type="GO" id="GO:0003677">
    <property type="term" value="F:DNA binding"/>
    <property type="evidence" value="ECO:0007669"/>
    <property type="project" value="InterPro"/>
</dbReference>
<dbReference type="Proteomes" id="UP000199503">
    <property type="component" value="Unassembled WGS sequence"/>
</dbReference>